<comment type="subcellular location">
    <subcellularLocation>
        <location evidence="1">Membrane</location>
        <topology evidence="1">Multi-pass membrane protein</topology>
    </subcellularLocation>
</comment>
<evidence type="ECO:0000313" key="7">
    <source>
        <dbReference type="EMBL" id="BBZ36334.1"/>
    </source>
</evidence>
<reference evidence="7" key="1">
    <citation type="journal article" date="2019" name="Emerg. Microbes Infect.">
        <title>Comprehensive subspecies identification of 175 nontuberculous mycobacteria species based on 7547 genomic profiles.</title>
        <authorList>
            <person name="Matsumoto Y."/>
            <person name="Kinjo T."/>
            <person name="Motooka D."/>
            <person name="Nabeya D."/>
            <person name="Jung N."/>
            <person name="Uechi K."/>
            <person name="Horii T."/>
            <person name="Iida T."/>
            <person name="Fujita J."/>
            <person name="Nakamura S."/>
        </authorList>
    </citation>
    <scope>NUCLEOTIDE SEQUENCE [LARGE SCALE GENOMIC DNA]</scope>
    <source>
        <strain evidence="7">JCM 13671</strain>
    </source>
</reference>
<dbReference type="InterPro" id="IPR000620">
    <property type="entry name" value="EamA_dom"/>
</dbReference>
<name>A0A7I7Y4T3_9MYCO</name>
<dbReference type="Pfam" id="PF00892">
    <property type="entry name" value="EamA"/>
    <property type="match status" value="2"/>
</dbReference>
<evidence type="ECO:0000313" key="8">
    <source>
        <dbReference type="Proteomes" id="UP000466931"/>
    </source>
</evidence>
<feature type="domain" description="EamA" evidence="6">
    <location>
        <begin position="159"/>
        <end position="289"/>
    </location>
</feature>
<accession>A0A7I7Y4T3</accession>
<keyword evidence="4" id="KW-1133">Transmembrane helix</keyword>
<evidence type="ECO:0000256" key="5">
    <source>
        <dbReference type="ARBA" id="ARBA00023136"/>
    </source>
</evidence>
<keyword evidence="8" id="KW-1185">Reference proteome</keyword>
<evidence type="ECO:0000256" key="1">
    <source>
        <dbReference type="ARBA" id="ARBA00004141"/>
    </source>
</evidence>
<dbReference type="PANTHER" id="PTHR32322">
    <property type="entry name" value="INNER MEMBRANE TRANSPORTER"/>
    <property type="match status" value="1"/>
</dbReference>
<dbReference type="GO" id="GO:0016020">
    <property type="term" value="C:membrane"/>
    <property type="evidence" value="ECO:0007669"/>
    <property type="project" value="UniProtKB-SubCell"/>
</dbReference>
<gene>
    <name evidence="7" type="ORF">MCNF_49390</name>
</gene>
<dbReference type="InterPro" id="IPR050638">
    <property type="entry name" value="AA-Vitamin_Transporters"/>
</dbReference>
<evidence type="ECO:0000256" key="3">
    <source>
        <dbReference type="ARBA" id="ARBA00022692"/>
    </source>
</evidence>
<dbReference type="InterPro" id="IPR037185">
    <property type="entry name" value="EmrE-like"/>
</dbReference>
<proteinExistence type="inferred from homology"/>
<protein>
    <recommendedName>
        <fullName evidence="6">EamA domain-containing protein</fullName>
    </recommendedName>
</protein>
<sequence length="321" mass="32907">MNEPTQTSTQRRGRAWTAGMASVLAFGTVPVVAMFGLADGVSPSVLVTLRGLCAMVGIGLLCALTGRLRRIPLAAVVWLVVVCGPLHGLQVFAFFGSMQHGGAQTAIVVTHVYPILVIILVALRDRVPVSWRSCLLALAALSGLIMVALTGGATASLAAVGLALVCAMSYALYLVGSERWVHRIDTVVATGLVTTGSTLSIGAVALFQGGSFSLSAAAWQVTLLQGLVLLPVGVCGALYAVRGMGSVAMGLLGILEPVVGVVLAALVLHESLTPLQWAGGAVVLAACALAPWAASSRTRSHQHTGGKVREETPISSVSAQN</sequence>
<dbReference type="RefSeq" id="WP_085152104.1">
    <property type="nucleotide sequence ID" value="NZ_AP022612.1"/>
</dbReference>
<dbReference type="AlphaFoldDB" id="A0A7I7Y4T3"/>
<feature type="domain" description="EamA" evidence="6">
    <location>
        <begin position="19"/>
        <end position="148"/>
    </location>
</feature>
<keyword evidence="5" id="KW-0472">Membrane</keyword>
<keyword evidence="3" id="KW-0812">Transmembrane</keyword>
<dbReference type="EMBL" id="AP022612">
    <property type="protein sequence ID" value="BBZ36334.1"/>
    <property type="molecule type" value="Genomic_DNA"/>
</dbReference>
<dbReference type="PANTHER" id="PTHR32322:SF2">
    <property type="entry name" value="EAMA DOMAIN-CONTAINING PROTEIN"/>
    <property type="match status" value="1"/>
</dbReference>
<evidence type="ECO:0000256" key="4">
    <source>
        <dbReference type="ARBA" id="ARBA00022989"/>
    </source>
</evidence>
<dbReference type="Proteomes" id="UP000466931">
    <property type="component" value="Chromosome"/>
</dbReference>
<comment type="similarity">
    <text evidence="2">Belongs to the EamA transporter family.</text>
</comment>
<organism evidence="7 8">
    <name type="scientific">Mycolicibacterium confluentis</name>
    <dbReference type="NCBI Taxonomy" id="28047"/>
    <lineage>
        <taxon>Bacteria</taxon>
        <taxon>Bacillati</taxon>
        <taxon>Actinomycetota</taxon>
        <taxon>Actinomycetes</taxon>
        <taxon>Mycobacteriales</taxon>
        <taxon>Mycobacteriaceae</taxon>
        <taxon>Mycolicibacterium</taxon>
    </lineage>
</organism>
<dbReference type="SUPFAM" id="SSF103481">
    <property type="entry name" value="Multidrug resistance efflux transporter EmrE"/>
    <property type="match status" value="2"/>
</dbReference>
<dbReference type="OrthoDB" id="4642006at2"/>
<evidence type="ECO:0000256" key="2">
    <source>
        <dbReference type="ARBA" id="ARBA00007362"/>
    </source>
</evidence>
<reference evidence="7" key="2">
    <citation type="submission" date="2020-02" db="EMBL/GenBank/DDBJ databases">
        <authorList>
            <person name="Matsumoto Y."/>
            <person name="Motooka D."/>
            <person name="Nakamura S."/>
        </authorList>
    </citation>
    <scope>NUCLEOTIDE SEQUENCE</scope>
    <source>
        <strain evidence="7">JCM 13671</strain>
    </source>
</reference>
<evidence type="ECO:0000259" key="6">
    <source>
        <dbReference type="Pfam" id="PF00892"/>
    </source>
</evidence>